<dbReference type="Proteomes" id="UP000192591">
    <property type="component" value="Unassembled WGS sequence"/>
</dbReference>
<feature type="region of interest" description="Disordered" evidence="1">
    <location>
        <begin position="1"/>
        <end position="72"/>
    </location>
</feature>
<protein>
    <submittedName>
        <fullName evidence="2">Uncharacterized protein</fullName>
    </submittedName>
</protein>
<accession>A0A1V9A0Y2</accession>
<dbReference type="EMBL" id="MWIH01000006">
    <property type="protein sequence ID" value="OQO90720.1"/>
    <property type="molecule type" value="Genomic_DNA"/>
</dbReference>
<feature type="compositionally biased region" description="Polar residues" evidence="1">
    <location>
        <begin position="48"/>
        <end position="59"/>
    </location>
</feature>
<gene>
    <name evidence="2" type="ORF">B1813_14335</name>
</gene>
<keyword evidence="3" id="KW-1185">Reference proteome</keyword>
<comment type="caution">
    <text evidence="2">The sequence shown here is derived from an EMBL/GenBank/DDBJ whole genome shotgun (WGS) entry which is preliminary data.</text>
</comment>
<dbReference type="RefSeq" id="WP_081192770.1">
    <property type="nucleotide sequence ID" value="NZ_MWIH01000006.1"/>
</dbReference>
<sequence length="72" mass="7962">MPKPEKLKKWRSQARRHAEQAESAAERAEAALRRIEELTGTRADSDSAADTRSPVYTSSRGRDDTPPAAEVP</sequence>
<evidence type="ECO:0000313" key="3">
    <source>
        <dbReference type="Proteomes" id="UP000192591"/>
    </source>
</evidence>
<feature type="compositionally biased region" description="Basic and acidic residues" evidence="1">
    <location>
        <begin position="16"/>
        <end position="45"/>
    </location>
</feature>
<evidence type="ECO:0000256" key="1">
    <source>
        <dbReference type="SAM" id="MobiDB-lite"/>
    </source>
</evidence>
<proteinExistence type="predicted"/>
<organism evidence="2 3">
    <name type="scientific">Saccharomonospora piscinae</name>
    <dbReference type="NCBI Taxonomy" id="687388"/>
    <lineage>
        <taxon>Bacteria</taxon>
        <taxon>Bacillati</taxon>
        <taxon>Actinomycetota</taxon>
        <taxon>Actinomycetes</taxon>
        <taxon>Pseudonocardiales</taxon>
        <taxon>Pseudonocardiaceae</taxon>
        <taxon>Saccharomonospora</taxon>
    </lineage>
</organism>
<evidence type="ECO:0000313" key="2">
    <source>
        <dbReference type="EMBL" id="OQO90720.1"/>
    </source>
</evidence>
<reference evidence="2 3" key="1">
    <citation type="submission" date="2017-02" db="EMBL/GenBank/DDBJ databases">
        <title>Draft genome of Saccharomonospora sp. 154.</title>
        <authorList>
            <person name="Alonso-Carmona G.S."/>
            <person name="De La Haba R."/>
            <person name="Vera-Gargallo B."/>
            <person name="Sandoval-Trujillo A.H."/>
            <person name="Ramirez-Duran N."/>
            <person name="Ventosa A."/>
        </authorList>
    </citation>
    <scope>NUCLEOTIDE SEQUENCE [LARGE SCALE GENOMIC DNA]</scope>
    <source>
        <strain evidence="2 3">LRS4.154</strain>
    </source>
</reference>
<dbReference type="AlphaFoldDB" id="A0A1V9A0Y2"/>
<name>A0A1V9A0Y2_SACPI</name>